<sequence length="302" mass="33530">MDMLLAMRVFQKVSMTLSFTDAGELLGLAPSSISRNVDALEDHLGVKLLTRTTRRLVLTEAGIAYKAQADSILEELDALNESIASFADEPRGRLKVSSPRVFGKRLLTPLVPEFLTAYPRITLELSLTDDYVNLAETDTDVAIRIGTLGDSSLVSQPLGRYRRVLVCRPSYVRPDELASPLDLLHFNCLRYRRSGERVVWNFTKPDSEEVLDITPSGTLIANDVEVLLDAALEGTGIALLPYWLVRDALETGSLVQLLPCYPLASTLQAAGIHFVYALNRRQSRKVHAFMQYVVQRVSPLLA</sequence>
<dbReference type="InterPro" id="IPR000847">
    <property type="entry name" value="LysR_HTH_N"/>
</dbReference>
<dbReference type="PROSITE" id="PS50931">
    <property type="entry name" value="HTH_LYSR"/>
    <property type="match status" value="1"/>
</dbReference>
<evidence type="ECO:0000256" key="3">
    <source>
        <dbReference type="ARBA" id="ARBA00023125"/>
    </source>
</evidence>
<organism evidence="6 7">
    <name type="scientific">Cupriavidus numazuensis</name>
    <dbReference type="NCBI Taxonomy" id="221992"/>
    <lineage>
        <taxon>Bacteria</taxon>
        <taxon>Pseudomonadati</taxon>
        <taxon>Pseudomonadota</taxon>
        <taxon>Betaproteobacteria</taxon>
        <taxon>Burkholderiales</taxon>
        <taxon>Burkholderiaceae</taxon>
        <taxon>Cupriavidus</taxon>
    </lineage>
</organism>
<dbReference type="Pfam" id="PF00126">
    <property type="entry name" value="HTH_1"/>
    <property type="match status" value="1"/>
</dbReference>
<feature type="domain" description="HTH lysR-type" evidence="5">
    <location>
        <begin position="1"/>
        <end position="59"/>
    </location>
</feature>
<dbReference type="SUPFAM" id="SSF53850">
    <property type="entry name" value="Periplasmic binding protein-like II"/>
    <property type="match status" value="1"/>
</dbReference>
<dbReference type="PANTHER" id="PTHR30537">
    <property type="entry name" value="HTH-TYPE TRANSCRIPTIONAL REGULATOR"/>
    <property type="match status" value="1"/>
</dbReference>
<dbReference type="PANTHER" id="PTHR30537:SF5">
    <property type="entry name" value="HTH-TYPE TRANSCRIPTIONAL ACTIVATOR TTDR-RELATED"/>
    <property type="match status" value="1"/>
</dbReference>
<evidence type="ECO:0000313" key="7">
    <source>
        <dbReference type="Proteomes" id="UP000672657"/>
    </source>
</evidence>
<protein>
    <submittedName>
        <fullName evidence="6">HTH-type transcriptional regulator DmlR</fullName>
    </submittedName>
</protein>
<evidence type="ECO:0000256" key="2">
    <source>
        <dbReference type="ARBA" id="ARBA00023015"/>
    </source>
</evidence>
<evidence type="ECO:0000256" key="1">
    <source>
        <dbReference type="ARBA" id="ARBA00009437"/>
    </source>
</evidence>
<proteinExistence type="inferred from homology"/>
<dbReference type="Pfam" id="PF03466">
    <property type="entry name" value="LysR_substrate"/>
    <property type="match status" value="1"/>
</dbReference>
<comment type="similarity">
    <text evidence="1">Belongs to the LysR transcriptional regulatory family.</text>
</comment>
<dbReference type="InterPro" id="IPR036390">
    <property type="entry name" value="WH_DNA-bd_sf"/>
</dbReference>
<dbReference type="InterPro" id="IPR036388">
    <property type="entry name" value="WH-like_DNA-bd_sf"/>
</dbReference>
<dbReference type="CDD" id="cd08422">
    <property type="entry name" value="PBP2_CrgA_like"/>
    <property type="match status" value="1"/>
</dbReference>
<comment type="caution">
    <text evidence="6">The sequence shown here is derived from an EMBL/GenBank/DDBJ whole genome shotgun (WGS) entry which is preliminary data.</text>
</comment>
<accession>A0ABN7QFR2</accession>
<name>A0ABN7QFR2_9BURK</name>
<gene>
    <name evidence="6" type="primary">dmlR_32</name>
    <name evidence="6" type="ORF">LMG26411_07444</name>
</gene>
<keyword evidence="4" id="KW-0804">Transcription</keyword>
<keyword evidence="7" id="KW-1185">Reference proteome</keyword>
<keyword evidence="2" id="KW-0805">Transcription regulation</keyword>
<dbReference type="Gene3D" id="3.40.190.290">
    <property type="match status" value="1"/>
</dbReference>
<dbReference type="Gene3D" id="1.10.10.10">
    <property type="entry name" value="Winged helix-like DNA-binding domain superfamily/Winged helix DNA-binding domain"/>
    <property type="match status" value="1"/>
</dbReference>
<evidence type="ECO:0000259" key="5">
    <source>
        <dbReference type="PROSITE" id="PS50931"/>
    </source>
</evidence>
<dbReference type="InterPro" id="IPR058163">
    <property type="entry name" value="LysR-type_TF_proteobact-type"/>
</dbReference>
<dbReference type="EMBL" id="CAJPVI010000079">
    <property type="protein sequence ID" value="CAG2160382.1"/>
    <property type="molecule type" value="Genomic_DNA"/>
</dbReference>
<keyword evidence="3" id="KW-0238">DNA-binding</keyword>
<reference evidence="6 7" key="1">
    <citation type="submission" date="2021-03" db="EMBL/GenBank/DDBJ databases">
        <authorList>
            <person name="Peeters C."/>
        </authorList>
    </citation>
    <scope>NUCLEOTIDE SEQUENCE [LARGE SCALE GENOMIC DNA]</scope>
    <source>
        <strain evidence="6 7">LMG 26411</strain>
    </source>
</reference>
<dbReference type="InterPro" id="IPR005119">
    <property type="entry name" value="LysR_subst-bd"/>
</dbReference>
<evidence type="ECO:0000256" key="4">
    <source>
        <dbReference type="ARBA" id="ARBA00023163"/>
    </source>
</evidence>
<dbReference type="Proteomes" id="UP000672657">
    <property type="component" value="Unassembled WGS sequence"/>
</dbReference>
<evidence type="ECO:0000313" key="6">
    <source>
        <dbReference type="EMBL" id="CAG2160382.1"/>
    </source>
</evidence>
<dbReference type="SUPFAM" id="SSF46785">
    <property type="entry name" value="Winged helix' DNA-binding domain"/>
    <property type="match status" value="1"/>
</dbReference>
<dbReference type="RefSeq" id="WP_211958199.1">
    <property type="nucleotide sequence ID" value="NZ_CAJPVI010000079.1"/>
</dbReference>